<name>A0A8J3E5N9_9PROT</name>
<accession>A0A8J3E5N9</accession>
<dbReference type="Pfam" id="PF00596">
    <property type="entry name" value="Aldolase_II"/>
    <property type="match status" value="1"/>
</dbReference>
<evidence type="ECO:0000313" key="3">
    <source>
        <dbReference type="EMBL" id="GGF49100.1"/>
    </source>
</evidence>
<reference evidence="3" key="2">
    <citation type="submission" date="2020-09" db="EMBL/GenBank/DDBJ databases">
        <authorList>
            <person name="Sun Q."/>
            <person name="Zhou Y."/>
        </authorList>
    </citation>
    <scope>NUCLEOTIDE SEQUENCE</scope>
    <source>
        <strain evidence="3">CGMCC 1.15725</strain>
    </source>
</reference>
<dbReference type="SMART" id="SM01007">
    <property type="entry name" value="Aldolase_II"/>
    <property type="match status" value="1"/>
</dbReference>
<dbReference type="GO" id="GO:0051015">
    <property type="term" value="F:actin filament binding"/>
    <property type="evidence" value="ECO:0007669"/>
    <property type="project" value="TreeGrafter"/>
</dbReference>
<dbReference type="InterPro" id="IPR036409">
    <property type="entry name" value="Aldolase_II/adducin_N_sf"/>
</dbReference>
<evidence type="ECO:0000313" key="4">
    <source>
        <dbReference type="Proteomes" id="UP000646365"/>
    </source>
</evidence>
<dbReference type="EMBL" id="BMJQ01000029">
    <property type="protein sequence ID" value="GGF49100.1"/>
    <property type="molecule type" value="Genomic_DNA"/>
</dbReference>
<protein>
    <submittedName>
        <fullName evidence="3">Class II aldolase</fullName>
    </submittedName>
</protein>
<dbReference type="Gene3D" id="3.40.225.10">
    <property type="entry name" value="Class II aldolase/adducin N-terminal domain"/>
    <property type="match status" value="1"/>
</dbReference>
<evidence type="ECO:0000256" key="1">
    <source>
        <dbReference type="ARBA" id="ARBA00037961"/>
    </source>
</evidence>
<reference evidence="3" key="1">
    <citation type="journal article" date="2014" name="Int. J. Syst. Evol. Microbiol.">
        <title>Complete genome sequence of Corynebacterium casei LMG S-19264T (=DSM 44701T), isolated from a smear-ripened cheese.</title>
        <authorList>
            <consortium name="US DOE Joint Genome Institute (JGI-PGF)"/>
            <person name="Walter F."/>
            <person name="Albersmeier A."/>
            <person name="Kalinowski J."/>
            <person name="Ruckert C."/>
        </authorList>
    </citation>
    <scope>NUCLEOTIDE SEQUENCE</scope>
    <source>
        <strain evidence="3">CGMCC 1.15725</strain>
    </source>
</reference>
<comment type="similarity">
    <text evidence="1">Belongs to the aldolase class II family.</text>
</comment>
<dbReference type="NCBIfam" id="NF005451">
    <property type="entry name" value="PRK07044.1"/>
    <property type="match status" value="1"/>
</dbReference>
<dbReference type="RefSeq" id="WP_189052313.1">
    <property type="nucleotide sequence ID" value="NZ_BMJQ01000029.1"/>
</dbReference>
<dbReference type="GO" id="GO:0005856">
    <property type="term" value="C:cytoskeleton"/>
    <property type="evidence" value="ECO:0007669"/>
    <property type="project" value="TreeGrafter"/>
</dbReference>
<feature type="domain" description="Class II aldolase/adducin N-terminal" evidence="2">
    <location>
        <begin position="22"/>
        <end position="202"/>
    </location>
</feature>
<dbReference type="PANTHER" id="PTHR10672">
    <property type="entry name" value="ADDUCIN"/>
    <property type="match status" value="1"/>
</dbReference>
<gene>
    <name evidence="3" type="ORF">GCM10011611_64350</name>
</gene>
<dbReference type="AlphaFoldDB" id="A0A8J3E5N9"/>
<sequence length="254" mass="28841">MNQPAFRAPDKLPELDEWETRVHLAACYRLIAHFGMDDLVYTHVSARVPGRHDHFFINPYGLHFSEVTASSLVKIDLEGKIVEPTEYAVNEAGFVIHGAIHRVREDAVCVCHTHTHAGVAVSTLREGLLPLNQVSLEFYNRLAYHDYEGIALDLAERERLVADLGPHRALILRNHGLLTTGRTIAEAFYLMYYLDQACQLQLKTMATGGEILCVAPEIAEHTAEQYQRYDRPRGTMEWPALLRLMDRKDASYKS</sequence>
<evidence type="ECO:0000259" key="2">
    <source>
        <dbReference type="SMART" id="SM01007"/>
    </source>
</evidence>
<dbReference type="SUPFAM" id="SSF53639">
    <property type="entry name" value="AraD/HMP-PK domain-like"/>
    <property type="match status" value="1"/>
</dbReference>
<organism evidence="3 4">
    <name type="scientific">Aliidongia dinghuensis</name>
    <dbReference type="NCBI Taxonomy" id="1867774"/>
    <lineage>
        <taxon>Bacteria</taxon>
        <taxon>Pseudomonadati</taxon>
        <taxon>Pseudomonadota</taxon>
        <taxon>Alphaproteobacteria</taxon>
        <taxon>Rhodospirillales</taxon>
        <taxon>Dongiaceae</taxon>
        <taxon>Aliidongia</taxon>
    </lineage>
</organism>
<dbReference type="InterPro" id="IPR001303">
    <property type="entry name" value="Aldolase_II/adducin_N"/>
</dbReference>
<dbReference type="PANTHER" id="PTHR10672:SF3">
    <property type="entry name" value="PROTEIN HU-LI TAI SHAO"/>
    <property type="match status" value="1"/>
</dbReference>
<keyword evidence="4" id="KW-1185">Reference proteome</keyword>
<dbReference type="InterPro" id="IPR051017">
    <property type="entry name" value="Aldolase-II_Adducin_sf"/>
</dbReference>
<proteinExistence type="inferred from homology"/>
<dbReference type="Proteomes" id="UP000646365">
    <property type="component" value="Unassembled WGS sequence"/>
</dbReference>
<comment type="caution">
    <text evidence="3">The sequence shown here is derived from an EMBL/GenBank/DDBJ whole genome shotgun (WGS) entry which is preliminary data.</text>
</comment>